<sequence length="126" mass="14220">MLQQATSRHARECKKTFIEKELVDADDDDPGGLCIDIPYLPCGVLLLCLRQNSRSRFSNSIRAPAIGVIKACVGEIRTSRAAASYNENGQRLAKRRSTPRKRMRVAKYANVLVKESETIFKSYQKM</sequence>
<keyword evidence="1" id="KW-1185">Reference proteome</keyword>
<reference evidence="2" key="2">
    <citation type="submission" date="2020-10" db="UniProtKB">
        <authorList>
            <consortium name="WormBaseParasite"/>
        </authorList>
    </citation>
    <scope>IDENTIFICATION</scope>
</reference>
<dbReference type="Proteomes" id="UP000492821">
    <property type="component" value="Unassembled WGS sequence"/>
</dbReference>
<dbReference type="AlphaFoldDB" id="A0A7E4WEB8"/>
<evidence type="ECO:0000313" key="2">
    <source>
        <dbReference type="WBParaSite" id="Pan_g9951.t1"/>
    </source>
</evidence>
<organism evidence="1 2">
    <name type="scientific">Panagrellus redivivus</name>
    <name type="common">Microworm</name>
    <dbReference type="NCBI Taxonomy" id="6233"/>
    <lineage>
        <taxon>Eukaryota</taxon>
        <taxon>Metazoa</taxon>
        <taxon>Ecdysozoa</taxon>
        <taxon>Nematoda</taxon>
        <taxon>Chromadorea</taxon>
        <taxon>Rhabditida</taxon>
        <taxon>Tylenchina</taxon>
        <taxon>Panagrolaimomorpha</taxon>
        <taxon>Panagrolaimoidea</taxon>
        <taxon>Panagrolaimidae</taxon>
        <taxon>Panagrellus</taxon>
    </lineage>
</organism>
<proteinExistence type="predicted"/>
<reference evidence="1" key="1">
    <citation type="journal article" date="2013" name="Genetics">
        <title>The draft genome and transcriptome of Panagrellus redivivus are shaped by the harsh demands of a free-living lifestyle.</title>
        <authorList>
            <person name="Srinivasan J."/>
            <person name="Dillman A.R."/>
            <person name="Macchietto M.G."/>
            <person name="Heikkinen L."/>
            <person name="Lakso M."/>
            <person name="Fracchia K.M."/>
            <person name="Antoshechkin I."/>
            <person name="Mortazavi A."/>
            <person name="Wong G."/>
            <person name="Sternberg P.W."/>
        </authorList>
    </citation>
    <scope>NUCLEOTIDE SEQUENCE [LARGE SCALE GENOMIC DNA]</scope>
    <source>
        <strain evidence="1">MT8872</strain>
    </source>
</reference>
<accession>A0A7E4WEB8</accession>
<dbReference type="WBParaSite" id="Pan_g9951.t1">
    <property type="protein sequence ID" value="Pan_g9951.t1"/>
    <property type="gene ID" value="Pan_g9951"/>
</dbReference>
<protein>
    <submittedName>
        <fullName evidence="2">30S ribosomal protein S20</fullName>
    </submittedName>
</protein>
<name>A0A7E4WEB8_PANRE</name>
<evidence type="ECO:0000313" key="1">
    <source>
        <dbReference type="Proteomes" id="UP000492821"/>
    </source>
</evidence>